<dbReference type="PANTHER" id="PTHR31084">
    <property type="entry name" value="ALPHA-L-FUCOSIDASE 2"/>
    <property type="match status" value="1"/>
</dbReference>
<protein>
    <recommendedName>
        <fullName evidence="1">Glycosyl hydrolase family 95 catalytic domain-containing protein</fullName>
    </recommendedName>
</protein>
<gene>
    <name evidence="2" type="ORF">HHL17_24485</name>
</gene>
<dbReference type="GO" id="GO:0005975">
    <property type="term" value="P:carbohydrate metabolic process"/>
    <property type="evidence" value="ECO:0007669"/>
    <property type="project" value="InterPro"/>
</dbReference>
<dbReference type="Pfam" id="PF22124">
    <property type="entry name" value="Glyco_hydro_95_cat"/>
    <property type="match status" value="1"/>
</dbReference>
<dbReference type="Gene3D" id="1.50.10.10">
    <property type="match status" value="1"/>
</dbReference>
<evidence type="ECO:0000313" key="2">
    <source>
        <dbReference type="EMBL" id="NML40377.1"/>
    </source>
</evidence>
<dbReference type="PANTHER" id="PTHR31084:SF0">
    <property type="entry name" value="ALPHA-L-FUCOSIDASE 2"/>
    <property type="match status" value="1"/>
</dbReference>
<keyword evidence="3" id="KW-1185">Reference proteome</keyword>
<feature type="domain" description="Glycosyl hydrolase family 95 catalytic" evidence="1">
    <location>
        <begin position="289"/>
        <end position="647"/>
    </location>
</feature>
<dbReference type="AlphaFoldDB" id="A0A848GQX0"/>
<sequence length="745" mass="83960">MNQTLLLKNLVMAFICLFIPMQLFPQANFIPPYKNTWTNAPQKIPTSASTDAPLMGNGDLLTTVGYQPDHLRFYISKNDFGRWVSQYGHGENEFSLAGSRLVSYLDINFHDMEKKSAGEKNLQAGNDSFSASQHIWNGQTDIKIGQNISVTSWVCATQNLIFVQVNALKQDAVMSVNLGAPENSMARLINGQLKNILWQTRSFEDNVDIPVAASIAVKAINYDTPANILLKKGQPLLLAVAVESSFKQKNTLEHVKNSLSGLTQKSTSSFLQQHNAWWKQYWQKSGILLNDTVVMKRYYQGLYTMAACSRDVNFPPGIFGWISNDTPSWNNDYHLNYNFEAPFYALYTANRLEQALPYDAPILAFMPRGQWYAEHVTHTRGVLYPVGIGPMGVEVTRQVDTFYTHLHPAGIEKGGMFWQQRSNAAYALLNLGQHWYSTYDTSYAKKIYPYALSVAEFWEDYLKLEDGRYVIYNDAIHEGSGHDINPILSLGLVRYVFTLMIDLSHHVHINEKEIGKWENILTHISPFPTQTRNGRSVFRYTEKGLDWYPDNGLGIQHIYPGNAITLDSDTALLAVSRNTIAEMHRWKDYNSSSSFFMAAIRVGYNADTIYSRLHEFIANTRPNGFINNNVHGIENSCVVTNAIDEMLCMSAGNVIRLFPSLPSRMDASFSNLRANGAFLVSAKRKDGKIADVEIISEKGRSLTLVNPWMNKKVKVLRAGKPAELLNGSRFTISTSNGEKLSIIPE</sequence>
<evidence type="ECO:0000259" key="1">
    <source>
        <dbReference type="Pfam" id="PF22124"/>
    </source>
</evidence>
<dbReference type="GO" id="GO:0004560">
    <property type="term" value="F:alpha-L-fucosidase activity"/>
    <property type="evidence" value="ECO:0007669"/>
    <property type="project" value="TreeGrafter"/>
</dbReference>
<dbReference type="InterPro" id="IPR054363">
    <property type="entry name" value="GH95_cat"/>
</dbReference>
<dbReference type="SUPFAM" id="SSF48208">
    <property type="entry name" value="Six-hairpin glycosidases"/>
    <property type="match status" value="1"/>
</dbReference>
<proteinExistence type="predicted"/>
<dbReference type="Proteomes" id="UP000583266">
    <property type="component" value="Unassembled WGS sequence"/>
</dbReference>
<dbReference type="InterPro" id="IPR008928">
    <property type="entry name" value="6-hairpin_glycosidase_sf"/>
</dbReference>
<organism evidence="2 3">
    <name type="scientific">Chitinophaga fulva</name>
    <dbReference type="NCBI Taxonomy" id="2728842"/>
    <lineage>
        <taxon>Bacteria</taxon>
        <taxon>Pseudomonadati</taxon>
        <taxon>Bacteroidota</taxon>
        <taxon>Chitinophagia</taxon>
        <taxon>Chitinophagales</taxon>
        <taxon>Chitinophagaceae</taxon>
        <taxon>Chitinophaga</taxon>
    </lineage>
</organism>
<evidence type="ECO:0000313" key="3">
    <source>
        <dbReference type="Proteomes" id="UP000583266"/>
    </source>
</evidence>
<comment type="caution">
    <text evidence="2">The sequence shown here is derived from an EMBL/GenBank/DDBJ whole genome shotgun (WGS) entry which is preliminary data.</text>
</comment>
<reference evidence="2 3" key="1">
    <citation type="submission" date="2020-04" db="EMBL/GenBank/DDBJ databases">
        <title>Chitinophaga sp. G-6-1-13 sp. nov., isolated from soil.</title>
        <authorList>
            <person name="Dahal R.H."/>
            <person name="Chaudhary D.K."/>
        </authorList>
    </citation>
    <scope>NUCLEOTIDE SEQUENCE [LARGE SCALE GENOMIC DNA]</scope>
    <source>
        <strain evidence="2 3">G-6-1-13</strain>
    </source>
</reference>
<dbReference type="InterPro" id="IPR012341">
    <property type="entry name" value="6hp_glycosidase-like_sf"/>
</dbReference>
<dbReference type="EMBL" id="JABBGC010000003">
    <property type="protein sequence ID" value="NML40377.1"/>
    <property type="molecule type" value="Genomic_DNA"/>
</dbReference>
<name>A0A848GQX0_9BACT</name>
<dbReference type="RefSeq" id="WP_169227480.1">
    <property type="nucleotide sequence ID" value="NZ_JABBGC010000003.1"/>
</dbReference>
<accession>A0A848GQX0</accession>